<evidence type="ECO:0000313" key="2">
    <source>
        <dbReference type="Proteomes" id="UP000292052"/>
    </source>
</evidence>
<accession>A0A482W551</accession>
<evidence type="ECO:0000313" key="1">
    <source>
        <dbReference type="EMBL" id="RZC40055.1"/>
    </source>
</evidence>
<feature type="non-terminal residue" evidence="1">
    <location>
        <position position="142"/>
    </location>
</feature>
<name>A0A482W551_ASBVE</name>
<dbReference type="Proteomes" id="UP000292052">
    <property type="component" value="Unassembled WGS sequence"/>
</dbReference>
<organism evidence="1 2">
    <name type="scientific">Asbolus verrucosus</name>
    <name type="common">Desert ironclad beetle</name>
    <dbReference type="NCBI Taxonomy" id="1661398"/>
    <lineage>
        <taxon>Eukaryota</taxon>
        <taxon>Metazoa</taxon>
        <taxon>Ecdysozoa</taxon>
        <taxon>Arthropoda</taxon>
        <taxon>Hexapoda</taxon>
        <taxon>Insecta</taxon>
        <taxon>Pterygota</taxon>
        <taxon>Neoptera</taxon>
        <taxon>Endopterygota</taxon>
        <taxon>Coleoptera</taxon>
        <taxon>Polyphaga</taxon>
        <taxon>Cucujiformia</taxon>
        <taxon>Tenebrionidae</taxon>
        <taxon>Pimeliinae</taxon>
        <taxon>Asbolus</taxon>
    </lineage>
</organism>
<sequence length="142" mass="15767">MSSAITSESGTEVTKGCYQSTIIPYCENLDKSENVTCYICDKDLCNYNYNNGVRKCYSCQGTCAHPLEEEECPTLDGIEYICMTSKVVSDNTLDEIRGCFPNTHEVIQTCAAIDAEDGKTCHICRRDLCNNDNDDNDDNAAE</sequence>
<dbReference type="AlphaFoldDB" id="A0A482W551"/>
<dbReference type="EMBL" id="QDEB01029363">
    <property type="protein sequence ID" value="RZC40055.1"/>
    <property type="molecule type" value="Genomic_DNA"/>
</dbReference>
<keyword evidence="2" id="KW-1185">Reference proteome</keyword>
<reference evidence="1 2" key="1">
    <citation type="submission" date="2017-03" db="EMBL/GenBank/DDBJ databases">
        <title>Genome of the blue death feigning beetle - Asbolus verrucosus.</title>
        <authorList>
            <person name="Rider S.D."/>
        </authorList>
    </citation>
    <scope>NUCLEOTIDE SEQUENCE [LARGE SCALE GENOMIC DNA]</scope>
    <source>
        <strain evidence="1">Butters</strain>
        <tissue evidence="1">Head and leg muscle</tissue>
    </source>
</reference>
<protein>
    <submittedName>
        <fullName evidence="1">Uncharacterized protein</fullName>
    </submittedName>
</protein>
<proteinExistence type="predicted"/>
<comment type="caution">
    <text evidence="1">The sequence shown here is derived from an EMBL/GenBank/DDBJ whole genome shotgun (WGS) entry which is preliminary data.</text>
</comment>
<gene>
    <name evidence="1" type="ORF">BDFB_009610</name>
</gene>